<dbReference type="SUPFAM" id="SSF51905">
    <property type="entry name" value="FAD/NAD(P)-binding domain"/>
    <property type="match status" value="2"/>
</dbReference>
<accession>A0ABV3GLD0</accession>
<comment type="catalytic activity">
    <reaction evidence="15">
        <text>L-lysine + NADPH + O2 = N(6)-hydroxy-L-lysine + NADP(+) + H2O</text>
        <dbReference type="Rhea" id="RHEA:23228"/>
        <dbReference type="ChEBI" id="CHEBI:15377"/>
        <dbReference type="ChEBI" id="CHEBI:15379"/>
        <dbReference type="ChEBI" id="CHEBI:32551"/>
        <dbReference type="ChEBI" id="CHEBI:57783"/>
        <dbReference type="ChEBI" id="CHEBI:57820"/>
        <dbReference type="ChEBI" id="CHEBI:58349"/>
        <dbReference type="EC" id="1.14.13.59"/>
    </reaction>
</comment>
<evidence type="ECO:0000256" key="9">
    <source>
        <dbReference type="ARBA" id="ARBA00023002"/>
    </source>
</evidence>
<evidence type="ECO:0000256" key="8">
    <source>
        <dbReference type="ARBA" id="ARBA00022857"/>
    </source>
</evidence>
<name>A0ABV3GLD0_MICGL</name>
<dbReference type="EMBL" id="JBFALK010000016">
    <property type="protein sequence ID" value="MEV0972322.1"/>
    <property type="molecule type" value="Genomic_DNA"/>
</dbReference>
<evidence type="ECO:0000256" key="2">
    <source>
        <dbReference type="ARBA" id="ARBA00004924"/>
    </source>
</evidence>
<keyword evidence="7" id="KW-0274">FAD</keyword>
<comment type="similarity">
    <text evidence="3">Belongs to the lysine N(6)-hydroxylase/L-ornithine N(5)-oxygenase family.</text>
</comment>
<dbReference type="PANTHER" id="PTHR42802">
    <property type="entry name" value="MONOOXYGENASE"/>
    <property type="match status" value="1"/>
</dbReference>
<dbReference type="GO" id="GO:0004497">
    <property type="term" value="F:monooxygenase activity"/>
    <property type="evidence" value="ECO:0007669"/>
    <property type="project" value="UniProtKB-KW"/>
</dbReference>
<evidence type="ECO:0000256" key="3">
    <source>
        <dbReference type="ARBA" id="ARBA00007588"/>
    </source>
</evidence>
<comment type="caution">
    <text evidence="16">The sequence shown here is derived from an EMBL/GenBank/DDBJ whole genome shotgun (WGS) entry which is preliminary data.</text>
</comment>
<evidence type="ECO:0000256" key="7">
    <source>
        <dbReference type="ARBA" id="ARBA00022827"/>
    </source>
</evidence>
<evidence type="ECO:0000313" key="17">
    <source>
        <dbReference type="Proteomes" id="UP001551675"/>
    </source>
</evidence>
<dbReference type="PANTHER" id="PTHR42802:SF1">
    <property type="entry name" value="L-ORNITHINE N(5)-MONOOXYGENASE"/>
    <property type="match status" value="1"/>
</dbReference>
<evidence type="ECO:0000256" key="10">
    <source>
        <dbReference type="ARBA" id="ARBA00023033"/>
    </source>
</evidence>
<dbReference type="EC" id="1.14.13.59" evidence="4"/>
<keyword evidence="6" id="KW-0285">Flavoprotein</keyword>
<keyword evidence="17" id="KW-1185">Reference proteome</keyword>
<keyword evidence="10 16" id="KW-0503">Monooxygenase</keyword>
<organism evidence="16 17">
    <name type="scientific">Microtetraspora glauca</name>
    <dbReference type="NCBI Taxonomy" id="1996"/>
    <lineage>
        <taxon>Bacteria</taxon>
        <taxon>Bacillati</taxon>
        <taxon>Actinomycetota</taxon>
        <taxon>Actinomycetes</taxon>
        <taxon>Streptosporangiales</taxon>
        <taxon>Streptosporangiaceae</taxon>
        <taxon>Microtetraspora</taxon>
    </lineage>
</organism>
<dbReference type="Gene3D" id="3.50.50.60">
    <property type="entry name" value="FAD/NAD(P)-binding domain"/>
    <property type="match status" value="1"/>
</dbReference>
<evidence type="ECO:0000256" key="14">
    <source>
        <dbReference type="ARBA" id="ARBA00032738"/>
    </source>
</evidence>
<evidence type="ECO:0000313" key="16">
    <source>
        <dbReference type="EMBL" id="MEV0972322.1"/>
    </source>
</evidence>
<sequence>MIPIVQEKAPVPGGDYFRCIGVGVGPANLSLASLLYAHPEVTNRFIEKRPCFGWHDGQQLEDAALQVSTLKDLVTLTDPTNAFSFLSYLRAHGRLYHFINAQFDSVPRQEFRNYMEWASRMNHNVVFGEEVLSIDFDGLFHIRTTSNTLRAENVVLGVGTEPWLPAHARDAVGDEQFHVSEFVGKAGDLGGKRVAVVGGGQSGAEAFLNLISRPKRQLPRRVVWISRRQNFLPIDDSPFTNDYYTPSFSDYFSRLEPSVREAFNQRHILTSDGISEVTLREIYQRAYVHRFVEGAVDLFALYPNREVLHVTGDDGGGWDLAIGHNDLRHVTEHIDVDVIVWATGFRPARTDFLAPIAHRLEREGDEYRIDDSFAVVWDGPQDRNIFVQNGARQQRGLADPNLSLNAWRAQRILDRLRGVNTESQTASFIEWSAKLQPDDRAGREHQGQEIHR</sequence>
<dbReference type="InterPro" id="IPR025700">
    <property type="entry name" value="Lys/Orn_oxygenase"/>
</dbReference>
<evidence type="ECO:0000256" key="15">
    <source>
        <dbReference type="ARBA" id="ARBA00048407"/>
    </source>
</evidence>
<keyword evidence="8" id="KW-0521">NADP</keyword>
<comment type="pathway">
    <text evidence="2">Siderophore biosynthesis.</text>
</comment>
<evidence type="ECO:0000256" key="6">
    <source>
        <dbReference type="ARBA" id="ARBA00022630"/>
    </source>
</evidence>
<evidence type="ECO:0000256" key="13">
    <source>
        <dbReference type="ARBA" id="ARBA00032493"/>
    </source>
</evidence>
<dbReference type="Proteomes" id="UP001551675">
    <property type="component" value="Unassembled WGS sequence"/>
</dbReference>
<evidence type="ECO:0000256" key="5">
    <source>
        <dbReference type="ARBA" id="ARBA00016406"/>
    </source>
</evidence>
<evidence type="ECO:0000256" key="1">
    <source>
        <dbReference type="ARBA" id="ARBA00001974"/>
    </source>
</evidence>
<dbReference type="InterPro" id="IPR036188">
    <property type="entry name" value="FAD/NAD-bd_sf"/>
</dbReference>
<comment type="cofactor">
    <cofactor evidence="1">
        <name>FAD</name>
        <dbReference type="ChEBI" id="CHEBI:57692"/>
    </cofactor>
</comment>
<dbReference type="Pfam" id="PF13434">
    <property type="entry name" value="Lys_Orn_oxgnase"/>
    <property type="match status" value="1"/>
</dbReference>
<evidence type="ECO:0000256" key="12">
    <source>
        <dbReference type="ARBA" id="ARBA00031158"/>
    </source>
</evidence>
<keyword evidence="9" id="KW-0560">Oxidoreductase</keyword>
<protein>
    <recommendedName>
        <fullName evidence="5">L-lysine N6-monooxygenase MbtG</fullName>
        <ecNumber evidence="4">1.14.13.59</ecNumber>
    </recommendedName>
    <alternativeName>
        <fullName evidence="14">Lysine 6-N-hydroxylase</fullName>
    </alternativeName>
    <alternativeName>
        <fullName evidence="13">Lysine N6-hydroxylase</fullName>
    </alternativeName>
    <alternativeName>
        <fullName evidence="11">Lysine-N-oxygenase</fullName>
    </alternativeName>
    <alternativeName>
        <fullName evidence="12">Mycobactin synthase protein G</fullName>
    </alternativeName>
</protein>
<dbReference type="RefSeq" id="WP_358137359.1">
    <property type="nucleotide sequence ID" value="NZ_JBFALK010000016.1"/>
</dbReference>
<gene>
    <name evidence="16" type="ORF">AB0I59_27290</name>
</gene>
<reference evidence="16 17" key="1">
    <citation type="submission" date="2024-06" db="EMBL/GenBank/DDBJ databases">
        <title>The Natural Products Discovery Center: Release of the First 8490 Sequenced Strains for Exploring Actinobacteria Biosynthetic Diversity.</title>
        <authorList>
            <person name="Kalkreuter E."/>
            <person name="Kautsar S.A."/>
            <person name="Yang D."/>
            <person name="Bader C.D."/>
            <person name="Teijaro C.N."/>
            <person name="Fluegel L."/>
            <person name="Davis C.M."/>
            <person name="Simpson J.R."/>
            <person name="Lauterbach L."/>
            <person name="Steele A.D."/>
            <person name="Gui C."/>
            <person name="Meng S."/>
            <person name="Li G."/>
            <person name="Viehrig K."/>
            <person name="Ye F."/>
            <person name="Su P."/>
            <person name="Kiefer A.F."/>
            <person name="Nichols A."/>
            <person name="Cepeda A.J."/>
            <person name="Yan W."/>
            <person name="Fan B."/>
            <person name="Jiang Y."/>
            <person name="Adhikari A."/>
            <person name="Zheng C.-J."/>
            <person name="Schuster L."/>
            <person name="Cowan T.M."/>
            <person name="Smanski M.J."/>
            <person name="Chevrette M.G."/>
            <person name="De Carvalho L.P.S."/>
            <person name="Shen B."/>
        </authorList>
    </citation>
    <scope>NUCLEOTIDE SEQUENCE [LARGE SCALE GENOMIC DNA]</scope>
    <source>
        <strain evidence="16 17">NPDC050100</strain>
    </source>
</reference>
<proteinExistence type="inferred from homology"/>
<evidence type="ECO:0000256" key="4">
    <source>
        <dbReference type="ARBA" id="ARBA00013076"/>
    </source>
</evidence>
<evidence type="ECO:0000256" key="11">
    <source>
        <dbReference type="ARBA" id="ARBA00029939"/>
    </source>
</evidence>